<comment type="function">
    <text evidence="1">Involved in DNA recombination.</text>
</comment>
<dbReference type="GO" id="GO:0006310">
    <property type="term" value="P:DNA recombination"/>
    <property type="evidence" value="ECO:0007669"/>
    <property type="project" value="UniProtKB-KW"/>
</dbReference>
<name>A0A3S2VPS2_9PROT</name>
<keyword evidence="8" id="KW-0472">Membrane</keyword>
<evidence type="ECO:0000256" key="8">
    <source>
        <dbReference type="SAM" id="Phobius"/>
    </source>
</evidence>
<keyword evidence="8" id="KW-0812">Transmembrane</keyword>
<keyword evidence="4 6" id="KW-0175">Coiled coil</keyword>
<proteinExistence type="inferred from homology"/>
<keyword evidence="8" id="KW-1133">Transmembrane helix</keyword>
<keyword evidence="10" id="KW-1185">Reference proteome</keyword>
<evidence type="ECO:0000256" key="5">
    <source>
        <dbReference type="ARBA" id="ARBA00023172"/>
    </source>
</evidence>
<evidence type="ECO:0000313" key="10">
    <source>
        <dbReference type="Proteomes" id="UP000287447"/>
    </source>
</evidence>
<evidence type="ECO:0000256" key="6">
    <source>
        <dbReference type="SAM" id="Coils"/>
    </source>
</evidence>
<evidence type="ECO:0000256" key="7">
    <source>
        <dbReference type="SAM" id="MobiDB-lite"/>
    </source>
</evidence>
<accession>A0A3S2VPS2</accession>
<dbReference type="EMBL" id="SADE01000002">
    <property type="protein sequence ID" value="RVU36576.1"/>
    <property type="molecule type" value="Genomic_DNA"/>
</dbReference>
<evidence type="ECO:0000256" key="4">
    <source>
        <dbReference type="ARBA" id="ARBA00023054"/>
    </source>
</evidence>
<gene>
    <name evidence="9" type="primary">rmuC</name>
    <name evidence="9" type="ORF">EOI86_15435</name>
</gene>
<feature type="region of interest" description="Disordered" evidence="7">
    <location>
        <begin position="378"/>
        <end position="413"/>
    </location>
</feature>
<evidence type="ECO:0000256" key="1">
    <source>
        <dbReference type="ARBA" id="ARBA00003416"/>
    </source>
</evidence>
<keyword evidence="5" id="KW-0233">DNA recombination</keyword>
<sequence length="413" mass="44982">MTLDLSDPLFLAIGGGILVIVLSVIWLAIWYMGQQGRRAAEAQATAVRHLVESQSQLAGRVAQLAEQSANGQLNLQGSVSEKLQAQERAISKTLEERLADLNRRMGENMQKQSTQTQTTIGELKERLGTINAAQERITKLSEQVVSLQDVLSNKQARGGFGEVQLADQVKSALPPSAYQFQAVLSNQTRADCLLKLPNPPGPIVVDSKFPLEGFNAIRSTPDGDERTRARKAFGRDVMVHVKAIAEKYIIPGETADCALLFLPSEAVYAELHAELPDVVEKAHQARVYITSPTTLMALLNTIRAVLKDTQMREQAGLIQKEVHNLNQDVARLDDRVVKLRKHFDQANEDIRQVQISTEKITKRADKIEAVELTEVDALEAPKATGASSGDGDERPQPALGLVEGSGGGGGYNA</sequence>
<feature type="transmembrane region" description="Helical" evidence="8">
    <location>
        <begin position="12"/>
        <end position="33"/>
    </location>
</feature>
<dbReference type="PANTHER" id="PTHR30563">
    <property type="entry name" value="DNA RECOMBINATION PROTEIN RMUC"/>
    <property type="match status" value="1"/>
</dbReference>
<evidence type="ECO:0000313" key="9">
    <source>
        <dbReference type="EMBL" id="RVU36576.1"/>
    </source>
</evidence>
<dbReference type="Pfam" id="PF02646">
    <property type="entry name" value="RmuC"/>
    <property type="match status" value="1"/>
</dbReference>
<dbReference type="AlphaFoldDB" id="A0A3S2VPS2"/>
<evidence type="ECO:0000256" key="3">
    <source>
        <dbReference type="ARBA" id="ARBA00021840"/>
    </source>
</evidence>
<dbReference type="OrthoDB" id="370725at2"/>
<dbReference type="InterPro" id="IPR003798">
    <property type="entry name" value="DNA_recombination_RmuC"/>
</dbReference>
<evidence type="ECO:0000256" key="2">
    <source>
        <dbReference type="ARBA" id="ARBA00009840"/>
    </source>
</evidence>
<feature type="compositionally biased region" description="Gly residues" evidence="7">
    <location>
        <begin position="403"/>
        <end position="413"/>
    </location>
</feature>
<dbReference type="RefSeq" id="WP_127766052.1">
    <property type="nucleotide sequence ID" value="NZ_SADE01000002.1"/>
</dbReference>
<dbReference type="PANTHER" id="PTHR30563:SF0">
    <property type="entry name" value="DNA RECOMBINATION PROTEIN RMUC"/>
    <property type="match status" value="1"/>
</dbReference>
<comment type="caution">
    <text evidence="9">The sequence shown here is derived from an EMBL/GenBank/DDBJ whole genome shotgun (WGS) entry which is preliminary data.</text>
</comment>
<dbReference type="Proteomes" id="UP000287447">
    <property type="component" value="Unassembled WGS sequence"/>
</dbReference>
<comment type="similarity">
    <text evidence="2">Belongs to the RmuC family.</text>
</comment>
<protein>
    <recommendedName>
        <fullName evidence="3">DNA recombination protein RmuC homolog</fullName>
    </recommendedName>
</protein>
<reference evidence="10" key="1">
    <citation type="submission" date="2019-01" db="EMBL/GenBank/DDBJ databases">
        <title>Gri0909 isolated from a small marine red alga.</title>
        <authorList>
            <person name="Kim J."/>
            <person name="Jeong S.E."/>
            <person name="Jeon C.O."/>
        </authorList>
    </citation>
    <scope>NUCLEOTIDE SEQUENCE [LARGE SCALE GENOMIC DNA]</scope>
    <source>
        <strain evidence="10">Gri0909</strain>
    </source>
</reference>
<feature type="coiled-coil region" evidence="6">
    <location>
        <begin position="322"/>
        <end position="349"/>
    </location>
</feature>
<dbReference type="Gene3D" id="1.20.1260.80">
    <property type="match status" value="1"/>
</dbReference>
<organism evidence="9 10">
    <name type="scientific">Hwanghaeella grinnelliae</name>
    <dbReference type="NCBI Taxonomy" id="2500179"/>
    <lineage>
        <taxon>Bacteria</taxon>
        <taxon>Pseudomonadati</taxon>
        <taxon>Pseudomonadota</taxon>
        <taxon>Alphaproteobacteria</taxon>
        <taxon>Rhodospirillales</taxon>
        <taxon>Rhodospirillaceae</taxon>
        <taxon>Hwanghaeella</taxon>
    </lineage>
</organism>
<feature type="coiled-coil region" evidence="6">
    <location>
        <begin position="84"/>
        <end position="157"/>
    </location>
</feature>